<sequence length="366" mass="43029">MPTAHKTKQKRLVSVRSQLKSSVLLLKKLFAIRIVRITSYVLLVTLLSPLILFFILRPHVSNDITYGTTFSHKYATELGLGWKETYIAILDDLGVKNLRLVAYWEDSEPNRDEYDFSIIKWQLDEAKKRDIPVILITGRKQVRYPECFEPTWWEEIKEEAARDSEVYEFVKQTVIELKDYENIAMWQVENEPFFPFGDCAGDIKWSVLQNEISIVRELDDRPVLVQDSGEGGVWLPTYLSGDYLGVSMYRRIWYDFWGVFLGRSIYFQYPLAHWTYKIKADLVGVPYQKVIVTELQAEPWGPGPNVALSKEEADKTMSRELFIDTLNYAQKSGFSDLYFWGSEWWYFQKQIHNEPFYWDTIKALLN</sequence>
<protein>
    <recommendedName>
        <fullName evidence="4">Glycoside hydrolase family 5 domain-containing protein</fullName>
    </recommendedName>
</protein>
<proteinExistence type="predicted"/>
<accession>A0A2H0BG89</accession>
<dbReference type="Proteomes" id="UP000228495">
    <property type="component" value="Unassembled WGS sequence"/>
</dbReference>
<keyword evidence="1" id="KW-0472">Membrane</keyword>
<dbReference type="Gene3D" id="3.20.20.80">
    <property type="entry name" value="Glycosidases"/>
    <property type="match status" value="1"/>
</dbReference>
<feature type="transmembrane region" description="Helical" evidence="1">
    <location>
        <begin position="37"/>
        <end position="56"/>
    </location>
</feature>
<dbReference type="AlphaFoldDB" id="A0A2H0BG89"/>
<dbReference type="InterPro" id="IPR017853">
    <property type="entry name" value="GH"/>
</dbReference>
<keyword evidence="1" id="KW-1133">Transmembrane helix</keyword>
<keyword evidence="1" id="KW-0812">Transmembrane</keyword>
<dbReference type="SUPFAM" id="SSF51445">
    <property type="entry name" value="(Trans)glycosidases"/>
    <property type="match status" value="1"/>
</dbReference>
<evidence type="ECO:0000313" key="2">
    <source>
        <dbReference type="EMBL" id="PIP56671.1"/>
    </source>
</evidence>
<evidence type="ECO:0008006" key="4">
    <source>
        <dbReference type="Google" id="ProtNLM"/>
    </source>
</evidence>
<evidence type="ECO:0000313" key="3">
    <source>
        <dbReference type="Proteomes" id="UP000228495"/>
    </source>
</evidence>
<dbReference type="EMBL" id="PCSU01000027">
    <property type="protein sequence ID" value="PIP56671.1"/>
    <property type="molecule type" value="Genomic_DNA"/>
</dbReference>
<reference evidence="2 3" key="1">
    <citation type="submission" date="2017-09" db="EMBL/GenBank/DDBJ databases">
        <title>Depth-based differentiation of microbial function through sediment-hosted aquifers and enrichment of novel symbionts in the deep terrestrial subsurface.</title>
        <authorList>
            <person name="Probst A.J."/>
            <person name="Ladd B."/>
            <person name="Jarett J.K."/>
            <person name="Geller-Mcgrath D.E."/>
            <person name="Sieber C.M."/>
            <person name="Emerson J.B."/>
            <person name="Anantharaman K."/>
            <person name="Thomas B.C."/>
            <person name="Malmstrom R."/>
            <person name="Stieglmeier M."/>
            <person name="Klingl A."/>
            <person name="Woyke T."/>
            <person name="Ryan C.M."/>
            <person name="Banfield J.F."/>
        </authorList>
    </citation>
    <scope>NUCLEOTIDE SEQUENCE [LARGE SCALE GENOMIC DNA]</scope>
    <source>
        <strain evidence="2">CG22_combo_CG10-13_8_21_14_all_39_12</strain>
    </source>
</reference>
<name>A0A2H0BG89_UNCKA</name>
<comment type="caution">
    <text evidence="2">The sequence shown here is derived from an EMBL/GenBank/DDBJ whole genome shotgun (WGS) entry which is preliminary data.</text>
</comment>
<gene>
    <name evidence="2" type="ORF">COX05_01835</name>
</gene>
<evidence type="ECO:0000256" key="1">
    <source>
        <dbReference type="SAM" id="Phobius"/>
    </source>
</evidence>
<organism evidence="2 3">
    <name type="scientific">candidate division WWE3 bacterium CG22_combo_CG10-13_8_21_14_all_39_12</name>
    <dbReference type="NCBI Taxonomy" id="1975094"/>
    <lineage>
        <taxon>Bacteria</taxon>
        <taxon>Katanobacteria</taxon>
    </lineage>
</organism>